<dbReference type="EMBL" id="FNBN01000003">
    <property type="protein sequence ID" value="SDG13065.1"/>
    <property type="molecule type" value="Genomic_DNA"/>
</dbReference>
<proteinExistence type="predicted"/>
<dbReference type="STRING" id="104663.SAMN04488121_103572"/>
<gene>
    <name evidence="1" type="ORF">SAMN04488121_103572</name>
</gene>
<dbReference type="PANTHER" id="PTHR38436:SF1">
    <property type="entry name" value="ESTER CYCLASE"/>
    <property type="match status" value="1"/>
</dbReference>
<dbReference type="AlphaFoldDB" id="A0A1G7RQS7"/>
<name>A0A1G7RQS7_CHIFI</name>
<dbReference type="SUPFAM" id="SSF54427">
    <property type="entry name" value="NTF2-like"/>
    <property type="match status" value="1"/>
</dbReference>
<sequence length="144" mass="16296">MNASEDKMVKVSEVANNNTLHDFYQRYVAALNERNFDVVATLIPDEVMVNGQPNKREDVLAALKWLTDVVPDYKWHIEDLFIDGERIAVRLYDTGTPAKTFFGAAPTGGAIRFTEFASYRVRGGQFAEMWYLLDTAAIVEQLNS</sequence>
<dbReference type="Pfam" id="PF07366">
    <property type="entry name" value="SnoaL"/>
    <property type="match status" value="1"/>
</dbReference>
<dbReference type="RefSeq" id="WP_089833219.1">
    <property type="nucleotide sequence ID" value="NZ_FNBN01000003.1"/>
</dbReference>
<dbReference type="GO" id="GO:0030638">
    <property type="term" value="P:polyketide metabolic process"/>
    <property type="evidence" value="ECO:0007669"/>
    <property type="project" value="InterPro"/>
</dbReference>
<dbReference type="PANTHER" id="PTHR38436">
    <property type="entry name" value="POLYKETIDE CYCLASE SNOAL-LIKE DOMAIN"/>
    <property type="match status" value="1"/>
</dbReference>
<dbReference type="InterPro" id="IPR009959">
    <property type="entry name" value="Cyclase_SnoaL-like"/>
</dbReference>
<evidence type="ECO:0000313" key="1">
    <source>
        <dbReference type="EMBL" id="SDG13065.1"/>
    </source>
</evidence>
<dbReference type="InterPro" id="IPR032710">
    <property type="entry name" value="NTF2-like_dom_sf"/>
</dbReference>
<dbReference type="Gene3D" id="3.10.450.50">
    <property type="match status" value="1"/>
</dbReference>
<dbReference type="OrthoDB" id="9810441at2"/>
<accession>A0A1G7RQS7</accession>
<reference evidence="2" key="1">
    <citation type="submission" date="2016-10" db="EMBL/GenBank/DDBJ databases">
        <authorList>
            <person name="Varghese N."/>
            <person name="Submissions S."/>
        </authorList>
    </citation>
    <scope>NUCLEOTIDE SEQUENCE [LARGE SCALE GENOMIC DNA]</scope>
    <source>
        <strain evidence="2">DSM 527</strain>
    </source>
</reference>
<protein>
    <submittedName>
        <fullName evidence="1">Predicted ester cyclase</fullName>
    </submittedName>
</protein>
<organism evidence="1 2">
    <name type="scientific">Chitinophaga filiformis</name>
    <name type="common">Myxococcus filiformis</name>
    <name type="synonym">Flexibacter filiformis</name>
    <dbReference type="NCBI Taxonomy" id="104663"/>
    <lineage>
        <taxon>Bacteria</taxon>
        <taxon>Pseudomonadati</taxon>
        <taxon>Bacteroidota</taxon>
        <taxon>Chitinophagia</taxon>
        <taxon>Chitinophagales</taxon>
        <taxon>Chitinophagaceae</taxon>
        <taxon>Chitinophaga</taxon>
    </lineage>
</organism>
<dbReference type="Proteomes" id="UP000199045">
    <property type="component" value="Unassembled WGS sequence"/>
</dbReference>
<evidence type="ECO:0000313" key="2">
    <source>
        <dbReference type="Proteomes" id="UP000199045"/>
    </source>
</evidence>